<accession>A0A916XB02</accession>
<reference evidence="4" key="1">
    <citation type="journal article" date="2014" name="Int. J. Syst. Evol. Microbiol.">
        <title>Complete genome sequence of Corynebacterium casei LMG S-19264T (=DSM 44701T), isolated from a smear-ripened cheese.</title>
        <authorList>
            <consortium name="US DOE Joint Genome Institute (JGI-PGF)"/>
            <person name="Walter F."/>
            <person name="Albersmeier A."/>
            <person name="Kalinowski J."/>
            <person name="Ruckert C."/>
        </authorList>
    </citation>
    <scope>NUCLEOTIDE SEQUENCE</scope>
    <source>
        <strain evidence="4">CGMCC 1.15478</strain>
    </source>
</reference>
<dbReference type="Gene3D" id="3.90.245.10">
    <property type="entry name" value="Ribonucleoside hydrolase-like"/>
    <property type="match status" value="1"/>
</dbReference>
<evidence type="ECO:0000313" key="5">
    <source>
        <dbReference type="Proteomes" id="UP000641514"/>
    </source>
</evidence>
<organism evidence="4 5">
    <name type="scientific">Hoyosella rhizosphaerae</name>
    <dbReference type="NCBI Taxonomy" id="1755582"/>
    <lineage>
        <taxon>Bacteria</taxon>
        <taxon>Bacillati</taxon>
        <taxon>Actinomycetota</taxon>
        <taxon>Actinomycetes</taxon>
        <taxon>Mycobacteriales</taxon>
        <taxon>Hoyosellaceae</taxon>
        <taxon>Hoyosella</taxon>
    </lineage>
</organism>
<dbReference type="SUPFAM" id="SSF53590">
    <property type="entry name" value="Nucleoside hydrolase"/>
    <property type="match status" value="1"/>
</dbReference>
<evidence type="ECO:0000313" key="4">
    <source>
        <dbReference type="EMBL" id="GGC58495.1"/>
    </source>
</evidence>
<dbReference type="PANTHER" id="PTHR12304">
    <property type="entry name" value="INOSINE-URIDINE PREFERRING NUCLEOSIDE HYDROLASE"/>
    <property type="match status" value="1"/>
</dbReference>
<protein>
    <submittedName>
        <fullName evidence="4">Nucleoside hydrolase IunH</fullName>
    </submittedName>
</protein>
<keyword evidence="2" id="KW-0326">Glycosidase</keyword>
<dbReference type="GO" id="GO:0005829">
    <property type="term" value="C:cytosol"/>
    <property type="evidence" value="ECO:0007669"/>
    <property type="project" value="TreeGrafter"/>
</dbReference>
<gene>
    <name evidence="4" type="ORF">GCM10011410_08730</name>
</gene>
<dbReference type="InterPro" id="IPR001910">
    <property type="entry name" value="Inosine/uridine_hydrolase_dom"/>
</dbReference>
<dbReference type="GO" id="GO:0006152">
    <property type="term" value="P:purine nucleoside catabolic process"/>
    <property type="evidence" value="ECO:0007669"/>
    <property type="project" value="TreeGrafter"/>
</dbReference>
<name>A0A916XB02_9ACTN</name>
<comment type="caution">
    <text evidence="4">The sequence shown here is derived from an EMBL/GenBank/DDBJ whole genome shotgun (WGS) entry which is preliminary data.</text>
</comment>
<keyword evidence="5" id="KW-1185">Reference proteome</keyword>
<evidence type="ECO:0000256" key="2">
    <source>
        <dbReference type="ARBA" id="ARBA00023295"/>
    </source>
</evidence>
<dbReference type="RefSeq" id="WP_188670993.1">
    <property type="nucleotide sequence ID" value="NZ_BMJH01000001.1"/>
</dbReference>
<evidence type="ECO:0000256" key="1">
    <source>
        <dbReference type="ARBA" id="ARBA00022801"/>
    </source>
</evidence>
<dbReference type="AlphaFoldDB" id="A0A916XB02"/>
<evidence type="ECO:0000259" key="3">
    <source>
        <dbReference type="Pfam" id="PF01156"/>
    </source>
</evidence>
<feature type="domain" description="Inosine/uridine-preferring nucleoside hydrolase" evidence="3">
    <location>
        <begin position="6"/>
        <end position="325"/>
    </location>
</feature>
<dbReference type="PANTHER" id="PTHR12304:SF4">
    <property type="entry name" value="URIDINE NUCLEOSIDASE"/>
    <property type="match status" value="1"/>
</dbReference>
<sequence length="342" mass="36750">MRQHLMLDLDTGIDDSLALVYLLASPEASIRGIAATGGNVSTAQVAANTLAWLDVCHAGEIPVAMGAQNPLVGELATSEETHGPHGVGYAELPATSRALSDVSAAVLWVELARKHDGHLVGLVTGPMTNLALALEIEPNLPRMLKQLVIMGGAFNHPGNTTPTTEWNVAVDPEAAKRVFDAFGNADNLPIVCGLDLTERIIMRPEHATRLAEAAGVAGERICADDPLGERSLASNLVIRHLLNAIRFYMEFHRAYDQGFLAHMHDPFAAAVALNPQWAKTRLATLDVELVGTLTRGTTVADWMGMWGREPNVNIAVDTDPDAFMDHLITRVGEFARNLAPQS</sequence>
<reference evidence="4" key="2">
    <citation type="submission" date="2020-09" db="EMBL/GenBank/DDBJ databases">
        <authorList>
            <person name="Sun Q."/>
            <person name="Zhou Y."/>
        </authorList>
    </citation>
    <scope>NUCLEOTIDE SEQUENCE</scope>
    <source>
        <strain evidence="4">CGMCC 1.15478</strain>
    </source>
</reference>
<dbReference type="Pfam" id="PF01156">
    <property type="entry name" value="IU_nuc_hydro"/>
    <property type="match status" value="1"/>
</dbReference>
<dbReference type="InterPro" id="IPR036452">
    <property type="entry name" value="Ribo_hydro-like"/>
</dbReference>
<dbReference type="EMBL" id="BMJH01000001">
    <property type="protein sequence ID" value="GGC58495.1"/>
    <property type="molecule type" value="Genomic_DNA"/>
</dbReference>
<dbReference type="Proteomes" id="UP000641514">
    <property type="component" value="Unassembled WGS sequence"/>
</dbReference>
<proteinExistence type="predicted"/>
<dbReference type="GO" id="GO:0008477">
    <property type="term" value="F:purine nucleosidase activity"/>
    <property type="evidence" value="ECO:0007669"/>
    <property type="project" value="TreeGrafter"/>
</dbReference>
<dbReference type="InterPro" id="IPR023186">
    <property type="entry name" value="IUNH"/>
</dbReference>
<keyword evidence="1 4" id="KW-0378">Hydrolase</keyword>